<evidence type="ECO:0000313" key="1">
    <source>
        <dbReference type="EMBL" id="CAG7815958.1"/>
    </source>
</evidence>
<accession>A0A8J2L5I3</accession>
<reference evidence="1" key="1">
    <citation type="submission" date="2021-06" db="EMBL/GenBank/DDBJ databases">
        <authorList>
            <person name="Hodson N. C."/>
            <person name="Mongue J. A."/>
            <person name="Jaron S. K."/>
        </authorList>
    </citation>
    <scope>NUCLEOTIDE SEQUENCE</scope>
</reference>
<evidence type="ECO:0000313" key="2">
    <source>
        <dbReference type="Proteomes" id="UP000708208"/>
    </source>
</evidence>
<dbReference type="Proteomes" id="UP000708208">
    <property type="component" value="Unassembled WGS sequence"/>
</dbReference>
<name>A0A8J2L5I3_9HEXA</name>
<dbReference type="AlphaFoldDB" id="A0A8J2L5I3"/>
<dbReference type="EMBL" id="CAJVCH010357525">
    <property type="protein sequence ID" value="CAG7815958.1"/>
    <property type="molecule type" value="Genomic_DNA"/>
</dbReference>
<comment type="caution">
    <text evidence="1">The sequence shown here is derived from an EMBL/GenBank/DDBJ whole genome shotgun (WGS) entry which is preliminary data.</text>
</comment>
<keyword evidence="2" id="KW-1185">Reference proteome</keyword>
<organism evidence="1 2">
    <name type="scientific">Allacma fusca</name>
    <dbReference type="NCBI Taxonomy" id="39272"/>
    <lineage>
        <taxon>Eukaryota</taxon>
        <taxon>Metazoa</taxon>
        <taxon>Ecdysozoa</taxon>
        <taxon>Arthropoda</taxon>
        <taxon>Hexapoda</taxon>
        <taxon>Collembola</taxon>
        <taxon>Symphypleona</taxon>
        <taxon>Sminthuridae</taxon>
        <taxon>Allacma</taxon>
    </lineage>
</organism>
<proteinExistence type="predicted"/>
<protein>
    <recommendedName>
        <fullName evidence="3">Aminotransferase class I/classII domain-containing protein</fullName>
    </recommendedName>
</protein>
<gene>
    <name evidence="1" type="ORF">AFUS01_LOCUS26603</name>
</gene>
<dbReference type="OrthoDB" id="65434at2759"/>
<sequence length="77" mass="8632">MRKNGVAIVAVGFPATPILEGRIRFCMSASHTKEMLDHVLQAFAQVGGDILLRVSRLLPYKGEIIYEDVDQEVKFLE</sequence>
<evidence type="ECO:0008006" key="3">
    <source>
        <dbReference type="Google" id="ProtNLM"/>
    </source>
</evidence>